<evidence type="ECO:0000313" key="2">
    <source>
        <dbReference type="EMBL" id="CAG4938114.1"/>
    </source>
</evidence>
<organism evidence="2 3">
    <name type="scientific">Parnassius apollo</name>
    <name type="common">Apollo butterfly</name>
    <name type="synonym">Papilio apollo</name>
    <dbReference type="NCBI Taxonomy" id="110799"/>
    <lineage>
        <taxon>Eukaryota</taxon>
        <taxon>Metazoa</taxon>
        <taxon>Ecdysozoa</taxon>
        <taxon>Arthropoda</taxon>
        <taxon>Hexapoda</taxon>
        <taxon>Insecta</taxon>
        <taxon>Pterygota</taxon>
        <taxon>Neoptera</taxon>
        <taxon>Endopterygota</taxon>
        <taxon>Lepidoptera</taxon>
        <taxon>Glossata</taxon>
        <taxon>Ditrysia</taxon>
        <taxon>Papilionoidea</taxon>
        <taxon>Papilionidae</taxon>
        <taxon>Parnassiinae</taxon>
        <taxon>Parnassini</taxon>
        <taxon>Parnassius</taxon>
        <taxon>Parnassius</taxon>
    </lineage>
</organism>
<proteinExistence type="predicted"/>
<comment type="caution">
    <text evidence="2">The sequence shown here is derived from an EMBL/GenBank/DDBJ whole genome shotgun (WGS) entry which is preliminary data.</text>
</comment>
<name>A0A8S3W307_PARAO</name>
<reference evidence="2" key="1">
    <citation type="submission" date="2021-04" db="EMBL/GenBank/DDBJ databases">
        <authorList>
            <person name="Tunstrom K."/>
        </authorList>
    </citation>
    <scope>NUCLEOTIDE SEQUENCE</scope>
</reference>
<sequence length="662" mass="72986">MYNSPAVQMLFGSAVLPLVPSKNGTAPSDHGSRGRRNFSVRRPRGSRGRGPFKGKPNDRTTTWRNAQNAKVIAQADAAREARFASIGLEDPSPVTAVTQPPPTSRPYNSPEYSSVQFLGVAVTSYAQPLQISTPALGFMVNQYYIKLQEQLGSDRVSERCTIHQLYRCSLAQPSYHLYRLRMEQVPRYSFRSEYPDAPIIPVDSLECFKTPTIEDEFTDFMARNPIPGLAVAMDRITNVEAVMPRNYGPAIAYRDASTVRALMNYTAAKMRDVELHTGRLGQIGEGSPAILLKSTASMLNSEAQIPTTATGILEPVSGTVDKIKISQIMVPEEEEIFQSEDPEDPVDAALSRGNPMIGPPPGAMPRTLSYAQPLQISTPALGFMVNQYYIKLQEQLGSDRVSERCTIHQLYRCSLAQPSYHLYRLRMEQVPRYSFRSEYPDVPIIPVDSLECFKTPTIEDEFTDFMARNPIPGLAVAMDRITNVEAVMPRNYGPAIAYRDASAVRALMNYTAAKMRDVELHTGRLGQIGEGSPAILLKSTASMLNSEAQIPTTATGILEPVSGTVDKIKIYQGSRGRRNFSVRRPRGSRGRCPFKEKPNDRTTTLRNAQNAKVIAQADAAREARFASIGLEDPSPVTAVAQPPPTSHVMSCDDHVNVIPSVA</sequence>
<accession>A0A8S3W307</accession>
<gene>
    <name evidence="2" type="ORF">PAPOLLO_LOCUS1574</name>
</gene>
<evidence type="ECO:0000313" key="3">
    <source>
        <dbReference type="Proteomes" id="UP000691718"/>
    </source>
</evidence>
<dbReference type="EMBL" id="CAJQZP010000088">
    <property type="protein sequence ID" value="CAG4938114.1"/>
    <property type="molecule type" value="Genomic_DNA"/>
</dbReference>
<keyword evidence="3" id="KW-1185">Reference proteome</keyword>
<protein>
    <submittedName>
        <fullName evidence="2">(apollo) hypothetical protein</fullName>
    </submittedName>
</protein>
<dbReference type="OrthoDB" id="7461383at2759"/>
<dbReference type="Proteomes" id="UP000691718">
    <property type="component" value="Unassembled WGS sequence"/>
</dbReference>
<dbReference type="AlphaFoldDB" id="A0A8S3W307"/>
<evidence type="ECO:0000256" key="1">
    <source>
        <dbReference type="SAM" id="MobiDB-lite"/>
    </source>
</evidence>
<feature type="region of interest" description="Disordered" evidence="1">
    <location>
        <begin position="22"/>
        <end position="61"/>
    </location>
</feature>
<feature type="compositionally biased region" description="Basic residues" evidence="1">
    <location>
        <begin position="33"/>
        <end position="52"/>
    </location>
</feature>